<accession>A0AAN7UDC7</accession>
<protein>
    <submittedName>
        <fullName evidence="1">Uncharacterized protein</fullName>
    </submittedName>
</protein>
<gene>
    <name evidence="1" type="ORF">RB653_006405</name>
</gene>
<sequence length="135" mass="15861">MEFSYICNNNKSPLVLFPGIFSSFGINENKEFYYNYLDYKINNNTKNDKNYTLINKINNNNKKINIFKIDNNNNNNDIIKEKILINKNEILINNSNLVNLCNKYSNCCQENSNLNNNEQICISIDQENDIQMIID</sequence>
<evidence type="ECO:0000313" key="2">
    <source>
        <dbReference type="Proteomes" id="UP001344447"/>
    </source>
</evidence>
<comment type="caution">
    <text evidence="1">The sequence shown here is derived from an EMBL/GenBank/DDBJ whole genome shotgun (WGS) entry which is preliminary data.</text>
</comment>
<name>A0AAN7UDC7_9MYCE</name>
<organism evidence="1 2">
    <name type="scientific">Dictyostelium firmibasis</name>
    <dbReference type="NCBI Taxonomy" id="79012"/>
    <lineage>
        <taxon>Eukaryota</taxon>
        <taxon>Amoebozoa</taxon>
        <taxon>Evosea</taxon>
        <taxon>Eumycetozoa</taxon>
        <taxon>Dictyostelia</taxon>
        <taxon>Dictyosteliales</taxon>
        <taxon>Dictyosteliaceae</taxon>
        <taxon>Dictyostelium</taxon>
    </lineage>
</organism>
<evidence type="ECO:0000313" key="1">
    <source>
        <dbReference type="EMBL" id="KAK5584788.1"/>
    </source>
</evidence>
<dbReference type="AlphaFoldDB" id="A0AAN7UDC7"/>
<dbReference type="Proteomes" id="UP001344447">
    <property type="component" value="Unassembled WGS sequence"/>
</dbReference>
<proteinExistence type="predicted"/>
<reference evidence="1 2" key="1">
    <citation type="submission" date="2023-11" db="EMBL/GenBank/DDBJ databases">
        <title>Dfirmibasis_genome.</title>
        <authorList>
            <person name="Edelbroek B."/>
            <person name="Kjellin J."/>
            <person name="Jerlstrom-Hultqvist J."/>
            <person name="Soderbom F."/>
        </authorList>
    </citation>
    <scope>NUCLEOTIDE SEQUENCE [LARGE SCALE GENOMIC DNA]</scope>
    <source>
        <strain evidence="1 2">TNS-C-14</strain>
    </source>
</reference>
<keyword evidence="2" id="KW-1185">Reference proteome</keyword>
<dbReference type="EMBL" id="JAVFKY010000001">
    <property type="protein sequence ID" value="KAK5584788.1"/>
    <property type="molecule type" value="Genomic_DNA"/>
</dbReference>